<comment type="caution">
    <text evidence="1">The sequence shown here is derived from an EMBL/GenBank/DDBJ whole genome shotgun (WGS) entry which is preliminary data.</text>
</comment>
<protein>
    <submittedName>
        <fullName evidence="1">Uncharacterized protein</fullName>
    </submittedName>
</protein>
<dbReference type="EMBL" id="JBHUOK010000004">
    <property type="protein sequence ID" value="MFD2788561.1"/>
    <property type="molecule type" value="Genomic_DNA"/>
</dbReference>
<proteinExistence type="predicted"/>
<organism evidence="1 2">
    <name type="scientific">Arenibacter antarcticus</name>
    <dbReference type="NCBI Taxonomy" id="2040469"/>
    <lineage>
        <taxon>Bacteria</taxon>
        <taxon>Pseudomonadati</taxon>
        <taxon>Bacteroidota</taxon>
        <taxon>Flavobacteriia</taxon>
        <taxon>Flavobacteriales</taxon>
        <taxon>Flavobacteriaceae</taxon>
        <taxon>Arenibacter</taxon>
    </lineage>
</organism>
<name>A0ABW5VE84_9FLAO</name>
<dbReference type="RefSeq" id="WP_251807035.1">
    <property type="nucleotide sequence ID" value="NZ_CP166679.1"/>
</dbReference>
<sequence length="76" mass="8559">MKSTFLTDGAADDRDFFIDALKEVSFPSDLTLSNNGLELMRNLNILIQHPPPHVIFLDLNRIKLISCGIIDLGKYI</sequence>
<gene>
    <name evidence="1" type="ORF">ACFS1K_02160</name>
</gene>
<dbReference type="Proteomes" id="UP001597532">
    <property type="component" value="Unassembled WGS sequence"/>
</dbReference>
<keyword evidence="2" id="KW-1185">Reference proteome</keyword>
<evidence type="ECO:0000313" key="1">
    <source>
        <dbReference type="EMBL" id="MFD2788561.1"/>
    </source>
</evidence>
<reference evidence="2" key="1">
    <citation type="journal article" date="2019" name="Int. J. Syst. Evol. Microbiol.">
        <title>The Global Catalogue of Microorganisms (GCM) 10K type strain sequencing project: providing services to taxonomists for standard genome sequencing and annotation.</title>
        <authorList>
            <consortium name="The Broad Institute Genomics Platform"/>
            <consortium name="The Broad Institute Genome Sequencing Center for Infectious Disease"/>
            <person name="Wu L."/>
            <person name="Ma J."/>
        </authorList>
    </citation>
    <scope>NUCLEOTIDE SEQUENCE [LARGE SCALE GENOMIC DNA]</scope>
    <source>
        <strain evidence="2">KCTC 52924</strain>
    </source>
</reference>
<evidence type="ECO:0000313" key="2">
    <source>
        <dbReference type="Proteomes" id="UP001597532"/>
    </source>
</evidence>
<accession>A0ABW5VE84</accession>